<gene>
    <name evidence="2" type="ORF">BSTOLATCC_MIC17729</name>
</gene>
<dbReference type="EMBL" id="CAJZBQ010000017">
    <property type="protein sequence ID" value="CAG9317108.1"/>
    <property type="molecule type" value="Genomic_DNA"/>
</dbReference>
<keyword evidence="1" id="KW-1133">Transmembrane helix</keyword>
<organism evidence="2 3">
    <name type="scientific">Blepharisma stoltei</name>
    <dbReference type="NCBI Taxonomy" id="1481888"/>
    <lineage>
        <taxon>Eukaryota</taxon>
        <taxon>Sar</taxon>
        <taxon>Alveolata</taxon>
        <taxon>Ciliophora</taxon>
        <taxon>Postciliodesmatophora</taxon>
        <taxon>Heterotrichea</taxon>
        <taxon>Heterotrichida</taxon>
        <taxon>Blepharismidae</taxon>
        <taxon>Blepharisma</taxon>
    </lineage>
</organism>
<evidence type="ECO:0000313" key="2">
    <source>
        <dbReference type="EMBL" id="CAG9317108.1"/>
    </source>
</evidence>
<sequence>MANIVNDVNLTSSMVIFHNLGNLLYNIGLSADSARTIDKSIGYVLDYSSQKESFLKVMSEIQFFQNNILSDFKGWEFCPASEITTTPLIPVWSFKEKSPRIEFENIYDTIDNFLFHISSMIKQLNKTRSYKPHTDFLVLNGLGLTYNFFNQTILDLENCVVDQVKSIGIMIYTLLLCGFYALAVLVIAILLSIWQAVKKIDEFWNFFINNSQIAIRKWKCEAVDRLVLVHHNEYYEENWSENVVNLNRKVRTRIEVKFVWRILIFIIISVSYYFILYFYLYPECQNYMINRPKLLNNFNIRRSLVSRVGIFSRDVYSPYFIDKFVLSYGFANSSYLMNLNANILREKNKELREEKFIKMMSKELQQRIFEKSNLTTSLLNFGTEAAVDVSIYDTINISYQDYVPPIEVLRYVSVLQEIQNDIDIEFGLADHDTNEIINSQLKIIIVTTVVYSFILCGLFFMYYLPLLSYQIKELNWIASLVEILVIGTD</sequence>
<comment type="caution">
    <text evidence="2">The sequence shown here is derived from an EMBL/GenBank/DDBJ whole genome shotgun (WGS) entry which is preliminary data.</text>
</comment>
<dbReference type="Proteomes" id="UP001162131">
    <property type="component" value="Unassembled WGS sequence"/>
</dbReference>
<protein>
    <submittedName>
        <fullName evidence="2">Uncharacterized protein</fullName>
    </submittedName>
</protein>
<accession>A0AAU9IV94</accession>
<dbReference type="AlphaFoldDB" id="A0AAU9IV94"/>
<keyword evidence="1" id="KW-0472">Membrane</keyword>
<evidence type="ECO:0000313" key="3">
    <source>
        <dbReference type="Proteomes" id="UP001162131"/>
    </source>
</evidence>
<name>A0AAU9IV94_9CILI</name>
<feature type="transmembrane region" description="Helical" evidence="1">
    <location>
        <begin position="443"/>
        <end position="464"/>
    </location>
</feature>
<keyword evidence="1" id="KW-0812">Transmembrane</keyword>
<proteinExistence type="predicted"/>
<evidence type="ECO:0000256" key="1">
    <source>
        <dbReference type="SAM" id="Phobius"/>
    </source>
</evidence>
<reference evidence="2" key="1">
    <citation type="submission" date="2021-09" db="EMBL/GenBank/DDBJ databases">
        <authorList>
            <consortium name="AG Swart"/>
            <person name="Singh M."/>
            <person name="Singh A."/>
            <person name="Seah K."/>
            <person name="Emmerich C."/>
        </authorList>
    </citation>
    <scope>NUCLEOTIDE SEQUENCE</scope>
    <source>
        <strain evidence="2">ATCC30299</strain>
    </source>
</reference>
<feature type="transmembrane region" description="Helical" evidence="1">
    <location>
        <begin position="169"/>
        <end position="194"/>
    </location>
</feature>
<feature type="transmembrane region" description="Helical" evidence="1">
    <location>
        <begin position="258"/>
        <end position="280"/>
    </location>
</feature>
<keyword evidence="3" id="KW-1185">Reference proteome</keyword>